<proteinExistence type="inferred from homology"/>
<dbReference type="PANTHER" id="PTHR24372:SF82">
    <property type="entry name" value="RICKETS"/>
    <property type="match status" value="1"/>
</dbReference>
<dbReference type="CDD" id="cd15136">
    <property type="entry name" value="7tmA_Glyco_hormone_R"/>
    <property type="match status" value="1"/>
</dbReference>
<feature type="transmembrane region" description="Helical" evidence="13">
    <location>
        <begin position="682"/>
        <end position="707"/>
    </location>
</feature>
<dbReference type="InParanoid" id="A0A7E5WKT3"/>
<evidence type="ECO:0000256" key="6">
    <source>
        <dbReference type="ARBA" id="ARBA00022737"/>
    </source>
</evidence>
<dbReference type="Gene3D" id="1.20.1070.10">
    <property type="entry name" value="Rhodopsin 7-helix transmembrane proteins"/>
    <property type="match status" value="1"/>
</dbReference>
<dbReference type="SUPFAM" id="SSF52058">
    <property type="entry name" value="L domain-like"/>
    <property type="match status" value="1"/>
</dbReference>
<dbReference type="PRINTS" id="PR00237">
    <property type="entry name" value="GPCRRHODOPSN"/>
</dbReference>
<evidence type="ECO:0000256" key="1">
    <source>
        <dbReference type="ARBA" id="ARBA00004651"/>
    </source>
</evidence>
<dbReference type="SMART" id="SM00364">
    <property type="entry name" value="LRR_BAC"/>
    <property type="match status" value="5"/>
</dbReference>
<dbReference type="InterPro" id="IPR001611">
    <property type="entry name" value="Leu-rich_rpt"/>
</dbReference>
<feature type="transmembrane region" description="Helical" evidence="13">
    <location>
        <begin position="523"/>
        <end position="544"/>
    </location>
</feature>
<evidence type="ECO:0000259" key="14">
    <source>
        <dbReference type="PROSITE" id="PS50262"/>
    </source>
</evidence>
<dbReference type="Pfam" id="PF13855">
    <property type="entry name" value="LRR_8"/>
    <property type="match status" value="4"/>
</dbReference>
<dbReference type="PANTHER" id="PTHR24372">
    <property type="entry name" value="GLYCOPROTEIN HORMONE RECEPTOR"/>
    <property type="match status" value="1"/>
</dbReference>
<protein>
    <submittedName>
        <fullName evidence="16">Lutropin-choriogonadotropic hormone receptor-like</fullName>
    </submittedName>
</protein>
<dbReference type="InterPro" id="IPR002131">
    <property type="entry name" value="Gphrmn_rcpt_fam"/>
</dbReference>
<keyword evidence="9 13" id="KW-0472">Membrane</keyword>
<dbReference type="InterPro" id="IPR017452">
    <property type="entry name" value="GPCR_Rhodpsn_7TM"/>
</dbReference>
<dbReference type="FunFam" id="1.20.1070.10:FF:000156">
    <property type="entry name" value="Lutropin-choriogonadotropic hormone receptor"/>
    <property type="match status" value="1"/>
</dbReference>
<keyword evidence="3" id="KW-1003">Cell membrane</keyword>
<evidence type="ECO:0000313" key="16">
    <source>
        <dbReference type="RefSeq" id="XP_026740731.1"/>
    </source>
</evidence>
<name>A0A7E5WKT3_TRINI</name>
<feature type="transmembrane region" description="Helical" evidence="13">
    <location>
        <begin position="599"/>
        <end position="620"/>
    </location>
</feature>
<dbReference type="FunCoup" id="A0A7E5WKT3">
    <property type="interactions" value="80"/>
</dbReference>
<dbReference type="InterPro" id="IPR000276">
    <property type="entry name" value="GPCR_Rhodpsn"/>
</dbReference>
<feature type="compositionally biased region" description="Pro residues" evidence="12">
    <location>
        <begin position="997"/>
        <end position="1007"/>
    </location>
</feature>
<keyword evidence="5 13" id="KW-0812">Transmembrane</keyword>
<evidence type="ECO:0000256" key="10">
    <source>
        <dbReference type="ARBA" id="ARBA00023170"/>
    </source>
</evidence>
<dbReference type="PRINTS" id="PR00373">
    <property type="entry name" value="GLYCHORMONER"/>
</dbReference>
<dbReference type="GO" id="GO:0008528">
    <property type="term" value="F:G protein-coupled peptide receptor activity"/>
    <property type="evidence" value="ECO:0007669"/>
    <property type="project" value="TreeGrafter"/>
</dbReference>
<dbReference type="InterPro" id="IPR032675">
    <property type="entry name" value="LRR_dom_sf"/>
</dbReference>
<keyword evidence="10" id="KW-0675">Receptor</keyword>
<dbReference type="SMART" id="SM00369">
    <property type="entry name" value="LRR_TYP"/>
    <property type="match status" value="9"/>
</dbReference>
<feature type="compositionally biased region" description="Low complexity" evidence="12">
    <location>
        <begin position="889"/>
        <end position="911"/>
    </location>
</feature>
<dbReference type="PROSITE" id="PS51450">
    <property type="entry name" value="LRR"/>
    <property type="match status" value="2"/>
</dbReference>
<dbReference type="PROSITE" id="PS50262">
    <property type="entry name" value="G_PROTEIN_RECEP_F1_2"/>
    <property type="match status" value="1"/>
</dbReference>
<evidence type="ECO:0000256" key="13">
    <source>
        <dbReference type="SAM" id="Phobius"/>
    </source>
</evidence>
<keyword evidence="11" id="KW-0807">Transducer</keyword>
<evidence type="ECO:0000256" key="7">
    <source>
        <dbReference type="ARBA" id="ARBA00022989"/>
    </source>
</evidence>
<feature type="domain" description="G-protein coupled receptors family 1 profile" evidence="14">
    <location>
        <begin position="534"/>
        <end position="780"/>
    </location>
</feature>
<dbReference type="Gene3D" id="3.80.10.10">
    <property type="entry name" value="Ribonuclease Inhibitor"/>
    <property type="match status" value="2"/>
</dbReference>
<evidence type="ECO:0000256" key="4">
    <source>
        <dbReference type="ARBA" id="ARBA00022614"/>
    </source>
</evidence>
<evidence type="ECO:0000256" key="8">
    <source>
        <dbReference type="ARBA" id="ARBA00023040"/>
    </source>
</evidence>
<dbReference type="AlphaFoldDB" id="A0A7E5WKT3"/>
<dbReference type="Proteomes" id="UP000322000">
    <property type="component" value="Chromosome 18"/>
</dbReference>
<keyword evidence="15" id="KW-1185">Reference proteome</keyword>
<dbReference type="Pfam" id="PF00001">
    <property type="entry name" value="7tm_1"/>
    <property type="match status" value="1"/>
</dbReference>
<feature type="transmembrane region" description="Helical" evidence="13">
    <location>
        <begin position="728"/>
        <end position="751"/>
    </location>
</feature>
<feature type="transmembrane region" description="Helical" evidence="13">
    <location>
        <begin position="556"/>
        <end position="579"/>
    </location>
</feature>
<dbReference type="InterPro" id="IPR003591">
    <property type="entry name" value="Leu-rich_rpt_typical-subtyp"/>
</dbReference>
<feature type="compositionally biased region" description="Low complexity" evidence="12">
    <location>
        <begin position="938"/>
        <end position="960"/>
    </location>
</feature>
<dbReference type="GO" id="GO:0016500">
    <property type="term" value="F:protein-hormone receptor activity"/>
    <property type="evidence" value="ECO:0007669"/>
    <property type="project" value="InterPro"/>
</dbReference>
<comment type="subcellular location">
    <subcellularLocation>
        <location evidence="1">Cell membrane</location>
        <topology evidence="1">Multi-pass membrane protein</topology>
    </subcellularLocation>
</comment>
<evidence type="ECO:0000313" key="15">
    <source>
        <dbReference type="Proteomes" id="UP000322000"/>
    </source>
</evidence>
<evidence type="ECO:0000256" key="3">
    <source>
        <dbReference type="ARBA" id="ARBA00022475"/>
    </source>
</evidence>
<dbReference type="GeneID" id="113503112"/>
<evidence type="ECO:0000256" key="12">
    <source>
        <dbReference type="SAM" id="MobiDB-lite"/>
    </source>
</evidence>
<feature type="region of interest" description="Disordered" evidence="12">
    <location>
        <begin position="814"/>
        <end position="833"/>
    </location>
</feature>
<dbReference type="GO" id="GO:0005886">
    <property type="term" value="C:plasma membrane"/>
    <property type="evidence" value="ECO:0007669"/>
    <property type="project" value="UniProtKB-SubCell"/>
</dbReference>
<evidence type="ECO:0000256" key="11">
    <source>
        <dbReference type="ARBA" id="ARBA00023224"/>
    </source>
</evidence>
<gene>
    <name evidence="16" type="primary">LOC113503112</name>
</gene>
<sequence>MDIIADKHASKDFRGFWKSTSKLNSGPGLPVSVNGCSDTRDIANLFKDHFYVRSQLGPSGEMLNAEKPEGKVGLRFRAKDVENVIRHMSRGTFVCSNLAGNLISELSDTALPPLPALHTLVLKRNRIAYIDERAFSNTPALRVLRLEENLLTEVPGAVRLLPLLEDLSLASNRVEVVAAGVLQACRRLARLELRANPLAHVHARALTHLPHLTTLVVSEARALRALPSLNGTLRLRTLRADRARLTHLPPELCAHAPQLRSLDVKLNALQSVPDLRDCSELRVLDLSGNEISALEGESLRGLRRLHDLVLARNRLRRLPAAAFSHTPDLQVLNLEDNMIEHIDMEAFVPISKLEDLNVGNNVFSWLPASGLQRLLHLKAHNNPHLRHFHPPELFPRIQTLVLSYAYHCCEFLPLMEAGGEEEAAGEASDLVILPPQHIDPAAWANSTDIWARYFNVSELGAGGAGAGAGLAALLEGWAGAGAVELGERADLRAEPPRKVHCLPLPGPFLPCVDLFDWWTLRCGVWAVFLLALLGNGTVVFVLVFSRSRIDVPRFLVTNLAAADFFMGIYLGFLAVVDAGTLGEFRAHAIAWQMSGGCKLAGFLGVLSSELSVYTLAVITLERNYAITHAMHLNKRLSLRHAAVVMAAGWAFSLVAAALPLLGVSDYRKFAVCLPFETSTPVALGYVVTLLAINGVAFLVLLGCYLKMYCAIRGSQAWNSNDSRIAKRMALLVFTDFLCWSPIAFFALTAAFGAQLVSLEEAKVFTVFVLPLNSCCNPFLYAILTKQFKKDCTLVCKAIEESRVTRGIGRCRHSSNFSNRQTPANTNSLAERSSRGQHGAACACRRLLPGAGPGERGPGERAPAGRERLLRWLRACGRRTTPAPAPAPRLPAAAPARAGSVSSSVEFSSSRSDSWRTYGRPPPPPRRAASWLVARKTSQDSNLSSSRNDSSGSNATASTGTWRTSRSGGSAAGAGGAGGAGARPRLTRQPAVSGDEPPGSPGALPAPAPRHLHTIPSAAEAELQPDDDARAASQD</sequence>
<feature type="transmembrane region" description="Helical" evidence="13">
    <location>
        <begin position="763"/>
        <end position="783"/>
    </location>
</feature>
<feature type="compositionally biased region" description="Gly residues" evidence="12">
    <location>
        <begin position="969"/>
        <end position="980"/>
    </location>
</feature>
<dbReference type="GO" id="GO:0009755">
    <property type="term" value="P:hormone-mediated signaling pathway"/>
    <property type="evidence" value="ECO:0007669"/>
    <property type="project" value="TreeGrafter"/>
</dbReference>
<feature type="compositionally biased region" description="Polar residues" evidence="12">
    <location>
        <begin position="814"/>
        <end position="830"/>
    </location>
</feature>
<comment type="similarity">
    <text evidence="2">Belongs to the G-protein coupled receptor 1 family.</text>
</comment>
<evidence type="ECO:0000256" key="5">
    <source>
        <dbReference type="ARBA" id="ARBA00022692"/>
    </source>
</evidence>
<feature type="transmembrane region" description="Helical" evidence="13">
    <location>
        <begin position="641"/>
        <end position="662"/>
    </location>
</feature>
<dbReference type="RefSeq" id="XP_026740731.1">
    <property type="nucleotide sequence ID" value="XM_026884930.1"/>
</dbReference>
<dbReference type="OrthoDB" id="1883493at2759"/>
<keyword evidence="8" id="KW-0297">G-protein coupled receptor</keyword>
<keyword evidence="6" id="KW-0677">Repeat</keyword>
<evidence type="ECO:0000256" key="9">
    <source>
        <dbReference type="ARBA" id="ARBA00023136"/>
    </source>
</evidence>
<keyword evidence="4" id="KW-0433">Leucine-rich repeat</keyword>
<dbReference type="KEGG" id="tnl:113503112"/>
<reference evidence="16" key="1">
    <citation type="submission" date="2025-08" db="UniProtKB">
        <authorList>
            <consortium name="RefSeq"/>
        </authorList>
    </citation>
    <scope>IDENTIFICATION</scope>
</reference>
<evidence type="ECO:0000256" key="2">
    <source>
        <dbReference type="ARBA" id="ARBA00010663"/>
    </source>
</evidence>
<accession>A0A7E5WKT3</accession>
<feature type="region of interest" description="Disordered" evidence="12">
    <location>
        <begin position="878"/>
        <end position="1034"/>
    </location>
</feature>
<organism evidence="15 16">
    <name type="scientific">Trichoplusia ni</name>
    <name type="common">Cabbage looper</name>
    <dbReference type="NCBI Taxonomy" id="7111"/>
    <lineage>
        <taxon>Eukaryota</taxon>
        <taxon>Metazoa</taxon>
        <taxon>Ecdysozoa</taxon>
        <taxon>Arthropoda</taxon>
        <taxon>Hexapoda</taxon>
        <taxon>Insecta</taxon>
        <taxon>Pterygota</taxon>
        <taxon>Neoptera</taxon>
        <taxon>Endopterygota</taxon>
        <taxon>Lepidoptera</taxon>
        <taxon>Glossata</taxon>
        <taxon>Ditrysia</taxon>
        <taxon>Noctuoidea</taxon>
        <taxon>Noctuidae</taxon>
        <taxon>Plusiinae</taxon>
        <taxon>Trichoplusia</taxon>
    </lineage>
</organism>
<dbReference type="GO" id="GO:0007189">
    <property type="term" value="P:adenylate cyclase-activating G protein-coupled receptor signaling pathway"/>
    <property type="evidence" value="ECO:0007669"/>
    <property type="project" value="TreeGrafter"/>
</dbReference>
<dbReference type="SUPFAM" id="SSF81321">
    <property type="entry name" value="Family A G protein-coupled receptor-like"/>
    <property type="match status" value="1"/>
</dbReference>
<keyword evidence="7 13" id="KW-1133">Transmembrane helix</keyword>